<dbReference type="PANTHER" id="PTHR37490:SF1">
    <property type="entry name" value="GLYCOSYLTRANSFERASE 2-LIKE DOMAIN-CONTAINING PROTEIN"/>
    <property type="match status" value="1"/>
</dbReference>
<name>A0A9P4I7J8_9PEZI</name>
<accession>A0A9P4I7J8</accession>
<comment type="caution">
    <text evidence="1">The sequence shown here is derived from an EMBL/GenBank/DDBJ whole genome shotgun (WGS) entry which is preliminary data.</text>
</comment>
<dbReference type="EMBL" id="ML978138">
    <property type="protein sequence ID" value="KAF2093497.1"/>
    <property type="molecule type" value="Genomic_DNA"/>
</dbReference>
<dbReference type="Proteomes" id="UP000799772">
    <property type="component" value="Unassembled WGS sequence"/>
</dbReference>
<evidence type="ECO:0000313" key="2">
    <source>
        <dbReference type="Proteomes" id="UP000799772"/>
    </source>
</evidence>
<dbReference type="AlphaFoldDB" id="A0A9P4I7J8"/>
<protein>
    <submittedName>
        <fullName evidence="1">Uncharacterized protein</fullName>
    </submittedName>
</protein>
<gene>
    <name evidence="1" type="ORF">NA57DRAFT_48189</name>
</gene>
<sequence length="295" mass="33973">MLIWLASNFSIIDTPSIPSNPGPHLDTEYNPLFDIDIVVSMYKEPIDHVEWGLKSIRKIPGFQTQRLFIYTKDENANIEAINDAMRPFKVIHVPNVGREGETYLRHIVDHWDDLAKHTMFIQADIHNPREFIPRVRDYFDAERTGMLSLGFPGNVCDCANCGDRFGWHDDTGMVPSLYKKVYQTDEACNRDLLSYKGQFIASARRIRGVKKEVYEDLWKAIRDPNSWAHEAKYLRGRRDEMSAPIFGYTLERVWGLLMQCSDLEIAWKCPTLLSGKRRGGSKADCQCFDETSNGT</sequence>
<dbReference type="PANTHER" id="PTHR37490">
    <property type="entry name" value="EXPRESSED PROTEIN"/>
    <property type="match status" value="1"/>
</dbReference>
<evidence type="ECO:0000313" key="1">
    <source>
        <dbReference type="EMBL" id="KAF2093497.1"/>
    </source>
</evidence>
<keyword evidence="2" id="KW-1185">Reference proteome</keyword>
<dbReference type="OrthoDB" id="28755at2759"/>
<organism evidence="1 2">
    <name type="scientific">Rhizodiscina lignyota</name>
    <dbReference type="NCBI Taxonomy" id="1504668"/>
    <lineage>
        <taxon>Eukaryota</taxon>
        <taxon>Fungi</taxon>
        <taxon>Dikarya</taxon>
        <taxon>Ascomycota</taxon>
        <taxon>Pezizomycotina</taxon>
        <taxon>Dothideomycetes</taxon>
        <taxon>Pleosporomycetidae</taxon>
        <taxon>Aulographales</taxon>
        <taxon>Rhizodiscinaceae</taxon>
        <taxon>Rhizodiscina</taxon>
    </lineage>
</organism>
<dbReference type="Pfam" id="PF11913">
    <property type="entry name" value="DUF3431"/>
    <property type="match status" value="1"/>
</dbReference>
<dbReference type="InterPro" id="IPR021838">
    <property type="entry name" value="DUF3431"/>
</dbReference>
<reference evidence="1" key="1">
    <citation type="journal article" date="2020" name="Stud. Mycol.">
        <title>101 Dothideomycetes genomes: a test case for predicting lifestyles and emergence of pathogens.</title>
        <authorList>
            <person name="Haridas S."/>
            <person name="Albert R."/>
            <person name="Binder M."/>
            <person name="Bloem J."/>
            <person name="Labutti K."/>
            <person name="Salamov A."/>
            <person name="Andreopoulos B."/>
            <person name="Baker S."/>
            <person name="Barry K."/>
            <person name="Bills G."/>
            <person name="Bluhm B."/>
            <person name="Cannon C."/>
            <person name="Castanera R."/>
            <person name="Culley D."/>
            <person name="Daum C."/>
            <person name="Ezra D."/>
            <person name="Gonzalez J."/>
            <person name="Henrissat B."/>
            <person name="Kuo A."/>
            <person name="Liang C."/>
            <person name="Lipzen A."/>
            <person name="Lutzoni F."/>
            <person name="Magnuson J."/>
            <person name="Mondo S."/>
            <person name="Nolan M."/>
            <person name="Ohm R."/>
            <person name="Pangilinan J."/>
            <person name="Park H.-J."/>
            <person name="Ramirez L."/>
            <person name="Alfaro M."/>
            <person name="Sun H."/>
            <person name="Tritt A."/>
            <person name="Yoshinaga Y."/>
            <person name="Zwiers L.-H."/>
            <person name="Turgeon B."/>
            <person name="Goodwin S."/>
            <person name="Spatafora J."/>
            <person name="Crous P."/>
            <person name="Grigoriev I."/>
        </authorList>
    </citation>
    <scope>NUCLEOTIDE SEQUENCE</scope>
    <source>
        <strain evidence="1">CBS 133067</strain>
    </source>
</reference>
<proteinExistence type="predicted"/>